<comment type="caution">
    <text evidence="1">The sequence shown here is derived from an EMBL/GenBank/DDBJ whole genome shotgun (WGS) entry which is preliminary data.</text>
</comment>
<protein>
    <submittedName>
        <fullName evidence="1">PaaI family thioesterase</fullName>
        <ecNumber evidence="1">3.1.2.-</ecNumber>
    </submittedName>
</protein>
<keyword evidence="1" id="KW-0378">Hydrolase</keyword>
<dbReference type="InterPro" id="IPR029069">
    <property type="entry name" value="HotDog_dom_sf"/>
</dbReference>
<accession>A0ABU8QUF7</accession>
<reference evidence="1 2" key="1">
    <citation type="submission" date="2024-02" db="EMBL/GenBank/DDBJ databases">
        <title>Identification of pathogenicity and growth-promoting function of Pseudomonas putida variant.</title>
        <authorList>
            <person name="Sun J."/>
        </authorList>
    </citation>
    <scope>NUCLEOTIDE SEQUENCE [LARGE SCALE GENOMIC DNA]</scope>
    <source>
        <strain evidence="1 2">A03</strain>
    </source>
</reference>
<dbReference type="EC" id="3.1.2.-" evidence="1"/>
<dbReference type="EMBL" id="JBBHLC010000035">
    <property type="protein sequence ID" value="MEJ5864289.1"/>
    <property type="molecule type" value="Genomic_DNA"/>
</dbReference>
<organism evidence="1 2">
    <name type="scientific">Pseudomonas farsensis</name>
    <dbReference type="NCBI Taxonomy" id="2745492"/>
    <lineage>
        <taxon>Bacteria</taxon>
        <taxon>Pseudomonadati</taxon>
        <taxon>Pseudomonadota</taxon>
        <taxon>Gammaproteobacteria</taxon>
        <taxon>Pseudomonadales</taxon>
        <taxon>Pseudomonadaceae</taxon>
        <taxon>Pseudomonas</taxon>
    </lineage>
</organism>
<evidence type="ECO:0000313" key="1">
    <source>
        <dbReference type="EMBL" id="MEJ5864289.1"/>
    </source>
</evidence>
<dbReference type="RefSeq" id="WP_339599604.1">
    <property type="nucleotide sequence ID" value="NZ_JBBHLC010000035.1"/>
</dbReference>
<dbReference type="Proteomes" id="UP001380290">
    <property type="component" value="Unassembled WGS sequence"/>
</dbReference>
<sequence length="150" mass="16481">MEDATLFWKIAEGEHACPHASSLLGWEFILYEREKNQVRVRFHASKALTTPLECIQGGMLGAMLDDCMGSAVFAALGADYVGLVVRIETQLLRPAFPGHIAGVGKVTKKLKDRRYTSGMLLDEAGNLLATGKACYRIIRMPPKGVMMPRS</sequence>
<evidence type="ECO:0000313" key="2">
    <source>
        <dbReference type="Proteomes" id="UP001380290"/>
    </source>
</evidence>
<dbReference type="GO" id="GO:0016787">
    <property type="term" value="F:hydrolase activity"/>
    <property type="evidence" value="ECO:0007669"/>
    <property type="project" value="UniProtKB-KW"/>
</dbReference>
<keyword evidence="2" id="KW-1185">Reference proteome</keyword>
<dbReference type="SUPFAM" id="SSF54637">
    <property type="entry name" value="Thioesterase/thiol ester dehydrase-isomerase"/>
    <property type="match status" value="1"/>
</dbReference>
<proteinExistence type="predicted"/>
<dbReference type="CDD" id="cd03443">
    <property type="entry name" value="PaaI_thioesterase"/>
    <property type="match status" value="1"/>
</dbReference>
<dbReference type="Gene3D" id="3.10.129.10">
    <property type="entry name" value="Hotdog Thioesterase"/>
    <property type="match status" value="1"/>
</dbReference>
<gene>
    <name evidence="1" type="ORF">V7S98_13750</name>
</gene>
<name>A0ABU8QUF7_9PSED</name>